<sequence length="146" mass="16157">MQKITKNKNFRLSHQNDVRRGDVRRGDVRLGRGSGDVPTAPSPSAGPAATRVGDSHGFMTHPATVVAAVYPTARCEGEQCLPISLDEEMQRSLLSRSHKVIAIEMRKKMENHHFQCPAMKSECGRDRAGRAWPRGRVQSEGSGFDF</sequence>
<proteinExistence type="predicted"/>
<evidence type="ECO:0000313" key="3">
    <source>
        <dbReference type="Proteomes" id="UP000299102"/>
    </source>
</evidence>
<dbReference type="Proteomes" id="UP000299102">
    <property type="component" value="Unassembled WGS sequence"/>
</dbReference>
<keyword evidence="3" id="KW-1185">Reference proteome</keyword>
<dbReference type="EMBL" id="BGZK01000254">
    <property type="protein sequence ID" value="GBP32054.1"/>
    <property type="molecule type" value="Genomic_DNA"/>
</dbReference>
<accession>A0A4C1V1U1</accession>
<feature type="compositionally biased region" description="Basic residues" evidence="1">
    <location>
        <begin position="1"/>
        <end position="11"/>
    </location>
</feature>
<reference evidence="2 3" key="1">
    <citation type="journal article" date="2019" name="Commun. Biol.">
        <title>The bagworm genome reveals a unique fibroin gene that provides high tensile strength.</title>
        <authorList>
            <person name="Kono N."/>
            <person name="Nakamura H."/>
            <person name="Ohtoshi R."/>
            <person name="Tomita M."/>
            <person name="Numata K."/>
            <person name="Arakawa K."/>
        </authorList>
    </citation>
    <scope>NUCLEOTIDE SEQUENCE [LARGE SCALE GENOMIC DNA]</scope>
</reference>
<name>A0A4C1V1U1_EUMVA</name>
<evidence type="ECO:0000313" key="2">
    <source>
        <dbReference type="EMBL" id="GBP32054.1"/>
    </source>
</evidence>
<dbReference type="AlphaFoldDB" id="A0A4C1V1U1"/>
<evidence type="ECO:0000256" key="1">
    <source>
        <dbReference type="SAM" id="MobiDB-lite"/>
    </source>
</evidence>
<organism evidence="2 3">
    <name type="scientific">Eumeta variegata</name>
    <name type="common">Bagworm moth</name>
    <name type="synonym">Eumeta japonica</name>
    <dbReference type="NCBI Taxonomy" id="151549"/>
    <lineage>
        <taxon>Eukaryota</taxon>
        <taxon>Metazoa</taxon>
        <taxon>Ecdysozoa</taxon>
        <taxon>Arthropoda</taxon>
        <taxon>Hexapoda</taxon>
        <taxon>Insecta</taxon>
        <taxon>Pterygota</taxon>
        <taxon>Neoptera</taxon>
        <taxon>Endopterygota</taxon>
        <taxon>Lepidoptera</taxon>
        <taxon>Glossata</taxon>
        <taxon>Ditrysia</taxon>
        <taxon>Tineoidea</taxon>
        <taxon>Psychidae</taxon>
        <taxon>Oiketicinae</taxon>
        <taxon>Eumeta</taxon>
    </lineage>
</organism>
<protein>
    <submittedName>
        <fullName evidence="2">Uncharacterized protein</fullName>
    </submittedName>
</protein>
<feature type="region of interest" description="Disordered" evidence="1">
    <location>
        <begin position="1"/>
        <end position="56"/>
    </location>
</feature>
<feature type="compositionally biased region" description="Low complexity" evidence="1">
    <location>
        <begin position="35"/>
        <end position="50"/>
    </location>
</feature>
<comment type="caution">
    <text evidence="2">The sequence shown here is derived from an EMBL/GenBank/DDBJ whole genome shotgun (WGS) entry which is preliminary data.</text>
</comment>
<feature type="compositionally biased region" description="Basic and acidic residues" evidence="1">
    <location>
        <begin position="14"/>
        <end position="30"/>
    </location>
</feature>
<gene>
    <name evidence="2" type="ORF">EVAR_21088_1</name>
</gene>